<feature type="transmembrane region" description="Helical" evidence="1">
    <location>
        <begin position="83"/>
        <end position="104"/>
    </location>
</feature>
<accession>A0A1E8GJ57</accession>
<keyword evidence="1" id="KW-0472">Membrane</keyword>
<comment type="caution">
    <text evidence="2">The sequence shown here is derived from an EMBL/GenBank/DDBJ whole genome shotgun (WGS) entry which is preliminary data.</text>
</comment>
<dbReference type="RefSeq" id="WP_070793307.1">
    <property type="nucleotide sequence ID" value="NZ_MKIR01000026.1"/>
</dbReference>
<protein>
    <submittedName>
        <fullName evidence="2">Uncharacterized protein</fullName>
    </submittedName>
</protein>
<evidence type="ECO:0000256" key="1">
    <source>
        <dbReference type="SAM" id="Phobius"/>
    </source>
</evidence>
<keyword evidence="1" id="KW-0812">Transmembrane</keyword>
<proteinExistence type="predicted"/>
<keyword evidence="3" id="KW-1185">Reference proteome</keyword>
<dbReference type="Proteomes" id="UP000178622">
    <property type="component" value="Unassembled WGS sequence"/>
</dbReference>
<evidence type="ECO:0000313" key="3">
    <source>
        <dbReference type="Proteomes" id="UP000178622"/>
    </source>
</evidence>
<feature type="transmembrane region" description="Helical" evidence="1">
    <location>
        <begin position="12"/>
        <end position="36"/>
    </location>
</feature>
<dbReference type="AlphaFoldDB" id="A0A1E8GJ57"/>
<keyword evidence="1" id="KW-1133">Transmembrane helix</keyword>
<name>A0A1E8GJ57_9LACT</name>
<gene>
    <name evidence="2" type="ORF">BG261_08435</name>
</gene>
<evidence type="ECO:0000313" key="2">
    <source>
        <dbReference type="EMBL" id="OFI48300.1"/>
    </source>
</evidence>
<organism evidence="2 3">
    <name type="scientific">Floricoccus tropicus</name>
    <dbReference type="NCBI Taxonomy" id="1859473"/>
    <lineage>
        <taxon>Bacteria</taxon>
        <taxon>Bacillati</taxon>
        <taxon>Bacillota</taxon>
        <taxon>Bacilli</taxon>
        <taxon>Lactobacillales</taxon>
        <taxon>Streptococcaceae</taxon>
        <taxon>Floricoccus</taxon>
    </lineage>
</organism>
<sequence length="115" mass="13236">MNEFFAKFLRVLSWILIVINSVILVFLIMMSTFGFYTFTAFGNMITGTSATVSIGDIAINTISLWIELIQKWLNAPFDFSNEIVVYFDITILMYLIPILILKFVHTTKKQLQKAL</sequence>
<dbReference type="EMBL" id="MKIR01000026">
    <property type="protein sequence ID" value="OFI48300.1"/>
    <property type="molecule type" value="Genomic_DNA"/>
</dbReference>
<reference evidence="3" key="1">
    <citation type="submission" date="2016-09" db="EMBL/GenBank/DDBJ databases">
        <title>Draft genome sequence of a novel species of the family Streptococcaceae isolated from flowers.</title>
        <authorList>
            <person name="Chuah L.-O."/>
            <person name="Yap K.-P."/>
            <person name="Thong K.L."/>
            <person name="Liong M.T."/>
            <person name="Ahmad R."/>
            <person name="Rusul G."/>
        </authorList>
    </citation>
    <scope>NUCLEOTIDE SEQUENCE [LARGE SCALE GENOMIC DNA]</scope>
    <source>
        <strain evidence="3">DF1</strain>
    </source>
</reference>